<dbReference type="SUPFAM" id="SSF56300">
    <property type="entry name" value="Metallo-dependent phosphatases"/>
    <property type="match status" value="1"/>
</dbReference>
<proteinExistence type="predicted"/>
<dbReference type="AlphaFoldDB" id="A0A2M9ZEY9"/>
<protein>
    <submittedName>
        <fullName evidence="3">PhoD-like phosphatase</fullName>
    </submittedName>
</protein>
<name>A0A2M9ZEY9_9LEPT</name>
<evidence type="ECO:0000259" key="2">
    <source>
        <dbReference type="Pfam" id="PF25077"/>
    </source>
</evidence>
<dbReference type="Pfam" id="PF25077">
    <property type="entry name" value="DUF7800"/>
    <property type="match status" value="1"/>
</dbReference>
<gene>
    <name evidence="3" type="ORF">CH371_02570</name>
</gene>
<organism evidence="3 4">
    <name type="scientific">Leptospira wolffii</name>
    <dbReference type="NCBI Taxonomy" id="409998"/>
    <lineage>
        <taxon>Bacteria</taxon>
        <taxon>Pseudomonadati</taxon>
        <taxon>Spirochaetota</taxon>
        <taxon>Spirochaetia</taxon>
        <taxon>Leptospirales</taxon>
        <taxon>Leptospiraceae</taxon>
        <taxon>Leptospira</taxon>
    </lineage>
</organism>
<evidence type="ECO:0000313" key="3">
    <source>
        <dbReference type="EMBL" id="PJZ66989.1"/>
    </source>
</evidence>
<dbReference type="Pfam" id="PF09423">
    <property type="entry name" value="PhoD"/>
    <property type="match status" value="1"/>
</dbReference>
<accession>A0A2M9ZEY9</accession>
<dbReference type="PANTHER" id="PTHR33987">
    <property type="entry name" value="CALCINEURIN-LIKE METALLO-PHOSPHOESTERASE SUPERFAMILY PROTEIN"/>
    <property type="match status" value="1"/>
</dbReference>
<dbReference type="InterPro" id="IPR018946">
    <property type="entry name" value="PhoD-like_MPP"/>
</dbReference>
<feature type="domain" description="PhoD-like phosphatase metallophosphatase" evidence="1">
    <location>
        <begin position="164"/>
        <end position="402"/>
    </location>
</feature>
<dbReference type="EMBL" id="NPDT01000001">
    <property type="protein sequence ID" value="PJZ66989.1"/>
    <property type="molecule type" value="Genomic_DNA"/>
</dbReference>
<dbReference type="InterPro" id="IPR029052">
    <property type="entry name" value="Metallo-depent_PP-like"/>
</dbReference>
<sequence>MRRKRFISSTHLLFSLYALLFLHLAVYGKSGTSDTASPSLILSGPMLGYSTHKEVKIWIQTRTPSRVQVEYFSEEDPSKKYQSQEVVSKHKEGNVAHLIADQLEPGKVYEYRIYVNGKLQEPKSAQKFKAQAIWIGKASGAPDLKFALGSCAFVNDPKYDTQPKPYGGDYSIYTSIHSLRPDFMLWLGDNIYLREPDWESRTGFLYRYTKQRSLAELQPLLADVHQYAIWDDHDWGPNDGDASFWLRDTAEEMFKLFWANPNYAKEGIYGSFTWGDAQFFLMDDRSFRTANDNKTGEREFFGKKQLDWLINGLAFSKAKFKFVAVGGQVLNPLSVFENYATYPEEREKLLSTIRKMKIKNVIFLTGDRHFTELSFLEENGEEPLYDFTVSPLTSSTHAPITEKNPLRVEGTLIDDKRNFGLIEITGPPKRRLLKMSVFDAEGKTLWSKEISPR</sequence>
<evidence type="ECO:0000313" key="4">
    <source>
        <dbReference type="Proteomes" id="UP000231912"/>
    </source>
</evidence>
<dbReference type="Proteomes" id="UP000231912">
    <property type="component" value="Unassembled WGS sequence"/>
</dbReference>
<reference evidence="3 4" key="1">
    <citation type="submission" date="2017-07" db="EMBL/GenBank/DDBJ databases">
        <title>Leptospira spp. isolated from tropical soils.</title>
        <authorList>
            <person name="Thibeaux R."/>
            <person name="Iraola G."/>
            <person name="Ferres I."/>
            <person name="Bierque E."/>
            <person name="Girault D."/>
            <person name="Soupe-Gilbert M.-E."/>
            <person name="Picardeau M."/>
            <person name="Goarant C."/>
        </authorList>
    </citation>
    <scope>NUCLEOTIDE SEQUENCE [LARGE SCALE GENOMIC DNA]</scope>
    <source>
        <strain evidence="3 4">FH2-C-A2</strain>
    </source>
</reference>
<comment type="caution">
    <text evidence="3">The sequence shown here is derived from an EMBL/GenBank/DDBJ whole genome shotgun (WGS) entry which is preliminary data.</text>
</comment>
<dbReference type="Gene3D" id="3.60.21.70">
    <property type="entry name" value="PhoD-like phosphatase"/>
    <property type="match status" value="1"/>
</dbReference>
<dbReference type="InterPro" id="IPR056702">
    <property type="entry name" value="DUF7800"/>
</dbReference>
<dbReference type="CDD" id="cd07389">
    <property type="entry name" value="MPP_PhoD"/>
    <property type="match status" value="1"/>
</dbReference>
<dbReference type="InterPro" id="IPR038607">
    <property type="entry name" value="PhoD-like_sf"/>
</dbReference>
<dbReference type="RefSeq" id="WP_100757557.1">
    <property type="nucleotide sequence ID" value="NZ_NPDT01000001.1"/>
</dbReference>
<dbReference type="PANTHER" id="PTHR33987:SF1">
    <property type="entry name" value="CALCINEURIN-LIKE METALLO-PHOSPHOESTERASE SUPERFAMILY PROTEIN"/>
    <property type="match status" value="1"/>
</dbReference>
<evidence type="ECO:0000259" key="1">
    <source>
        <dbReference type="Pfam" id="PF09423"/>
    </source>
</evidence>
<feature type="domain" description="DUF7800" evidence="2">
    <location>
        <begin position="41"/>
        <end position="132"/>
    </location>
</feature>